<evidence type="ECO:0000256" key="3">
    <source>
        <dbReference type="ARBA" id="ARBA00022475"/>
    </source>
</evidence>
<feature type="binding site" evidence="18">
    <location>
        <position position="73"/>
    </location>
    <ligand>
        <name>a divalent metal cation</name>
        <dbReference type="ChEBI" id="CHEBI:60240"/>
    </ligand>
</feature>
<feature type="active site" description="Proton acceptor" evidence="15">
    <location>
        <position position="66"/>
    </location>
</feature>
<comment type="similarity">
    <text evidence="2">Belongs to the bacterial diacylglycerol kinase family.</text>
</comment>
<dbReference type="InterPro" id="IPR000829">
    <property type="entry name" value="DAGK"/>
</dbReference>
<dbReference type="GO" id="GO:0005886">
    <property type="term" value="C:plasma membrane"/>
    <property type="evidence" value="ECO:0007669"/>
    <property type="project" value="UniProtKB-SubCell"/>
</dbReference>
<feature type="binding site" evidence="17">
    <location>
        <position position="25"/>
    </location>
    <ligand>
        <name>ATP</name>
        <dbReference type="ChEBI" id="CHEBI:30616"/>
    </ligand>
</feature>
<keyword evidence="7 17" id="KW-0547">Nucleotide-binding</keyword>
<keyword evidence="11" id="KW-0443">Lipid metabolism</keyword>
<dbReference type="PANTHER" id="PTHR34299">
    <property type="entry name" value="DIACYLGLYCEROL KINASE"/>
    <property type="match status" value="1"/>
</dbReference>
<dbReference type="EC" id="2.7.1.66" evidence="20"/>
<feature type="binding site" evidence="16">
    <location>
        <position position="66"/>
    </location>
    <ligand>
        <name>substrate</name>
    </ligand>
</feature>
<feature type="transmembrane region" description="Helical" evidence="19">
    <location>
        <begin position="30"/>
        <end position="46"/>
    </location>
</feature>
<reference evidence="20 21" key="1">
    <citation type="submission" date="2020-08" db="EMBL/GenBank/DDBJ databases">
        <title>Genomic Encyclopedia of Type Strains, Phase IV (KMG-IV): sequencing the most valuable type-strain genomes for metagenomic binning, comparative biology and taxonomic classification.</title>
        <authorList>
            <person name="Goeker M."/>
        </authorList>
    </citation>
    <scope>NUCLEOTIDE SEQUENCE [LARGE SCALE GENOMIC DNA]</scope>
    <source>
        <strain evidence="20 21">DSM 17075</strain>
    </source>
</reference>
<evidence type="ECO:0000256" key="6">
    <source>
        <dbReference type="ARBA" id="ARBA00022692"/>
    </source>
</evidence>
<evidence type="ECO:0000256" key="12">
    <source>
        <dbReference type="ARBA" id="ARBA00023136"/>
    </source>
</evidence>
<evidence type="ECO:0000256" key="13">
    <source>
        <dbReference type="ARBA" id="ARBA00023209"/>
    </source>
</evidence>
<feature type="binding site" evidence="18">
    <location>
        <position position="25"/>
    </location>
    <ligand>
        <name>a divalent metal cation</name>
        <dbReference type="ChEBI" id="CHEBI:60240"/>
    </ligand>
</feature>
<dbReference type="InterPro" id="IPR033717">
    <property type="entry name" value="UDPK"/>
</dbReference>
<keyword evidence="14" id="KW-1208">Phospholipid metabolism</keyword>
<evidence type="ECO:0000256" key="7">
    <source>
        <dbReference type="ARBA" id="ARBA00022741"/>
    </source>
</evidence>
<evidence type="ECO:0000313" key="20">
    <source>
        <dbReference type="EMBL" id="MBB4073579.1"/>
    </source>
</evidence>
<evidence type="ECO:0000256" key="18">
    <source>
        <dbReference type="PIRSR" id="PIRSR600829-4"/>
    </source>
</evidence>
<evidence type="ECO:0000256" key="4">
    <source>
        <dbReference type="ARBA" id="ARBA00022516"/>
    </source>
</evidence>
<evidence type="ECO:0000256" key="15">
    <source>
        <dbReference type="PIRSR" id="PIRSR600829-1"/>
    </source>
</evidence>
<evidence type="ECO:0000256" key="2">
    <source>
        <dbReference type="ARBA" id="ARBA00005967"/>
    </source>
</evidence>
<dbReference type="AlphaFoldDB" id="A0A840DVL8"/>
<keyword evidence="10 19" id="KW-1133">Transmembrane helix</keyword>
<evidence type="ECO:0000256" key="1">
    <source>
        <dbReference type="ARBA" id="ARBA00004651"/>
    </source>
</evidence>
<keyword evidence="13" id="KW-0594">Phospholipid biosynthesis</keyword>
<keyword evidence="21" id="KW-1185">Reference proteome</keyword>
<evidence type="ECO:0000313" key="21">
    <source>
        <dbReference type="Proteomes" id="UP000559598"/>
    </source>
</evidence>
<keyword evidence="18" id="KW-0460">Magnesium</keyword>
<dbReference type="EMBL" id="JACIDE010000007">
    <property type="protein sequence ID" value="MBB4073579.1"/>
    <property type="molecule type" value="Genomic_DNA"/>
</dbReference>
<evidence type="ECO:0000256" key="5">
    <source>
        <dbReference type="ARBA" id="ARBA00022679"/>
    </source>
</evidence>
<feature type="transmembrane region" description="Helical" evidence="19">
    <location>
        <begin position="93"/>
        <end position="118"/>
    </location>
</feature>
<dbReference type="GO" id="GO:0005524">
    <property type="term" value="F:ATP binding"/>
    <property type="evidence" value="ECO:0007669"/>
    <property type="project" value="UniProtKB-KW"/>
</dbReference>
<dbReference type="InterPro" id="IPR036945">
    <property type="entry name" value="DAGK_sf"/>
</dbReference>
<organism evidence="20 21">
    <name type="scientific">Anoxybacteroides voinovskiense</name>
    <dbReference type="NCBI Taxonomy" id="230470"/>
    <lineage>
        <taxon>Bacteria</taxon>
        <taxon>Bacillati</taxon>
        <taxon>Bacillota</taxon>
        <taxon>Bacilli</taxon>
        <taxon>Bacillales</taxon>
        <taxon>Anoxybacillaceae</taxon>
        <taxon>Anoxybacteroides</taxon>
    </lineage>
</organism>
<dbReference type="Gene3D" id="1.10.287.3610">
    <property type="match status" value="1"/>
</dbReference>
<keyword evidence="8 20" id="KW-0418">Kinase</keyword>
<dbReference type="Proteomes" id="UP000559598">
    <property type="component" value="Unassembled WGS sequence"/>
</dbReference>
<dbReference type="Pfam" id="PF01219">
    <property type="entry name" value="DAGK_prokar"/>
    <property type="match status" value="1"/>
</dbReference>
<dbReference type="GO" id="GO:0036433">
    <property type="term" value="F:di-trans, poly-cis-undecaprenol kinase activity"/>
    <property type="evidence" value="ECO:0007669"/>
    <property type="project" value="UniProtKB-EC"/>
</dbReference>
<keyword evidence="6 19" id="KW-0812">Transmembrane</keyword>
<evidence type="ECO:0000256" key="16">
    <source>
        <dbReference type="PIRSR" id="PIRSR600829-2"/>
    </source>
</evidence>
<protein>
    <submittedName>
        <fullName evidence="20">Undecaprenol kinase</fullName>
        <ecNumber evidence="20">2.7.1.66</ecNumber>
    </submittedName>
</protein>
<dbReference type="GO" id="GO:0046872">
    <property type="term" value="F:metal ion binding"/>
    <property type="evidence" value="ECO:0007669"/>
    <property type="project" value="UniProtKB-KW"/>
</dbReference>
<keyword evidence="9 17" id="KW-0067">ATP-binding</keyword>
<gene>
    <name evidence="20" type="ORF">GGR02_001341</name>
</gene>
<feature type="binding site" evidence="17">
    <location>
        <position position="73"/>
    </location>
    <ligand>
        <name>ATP</name>
        <dbReference type="ChEBI" id="CHEBI:30616"/>
    </ligand>
</feature>
<keyword evidence="5 20" id="KW-0808">Transferase</keyword>
<comment type="caution">
    <text evidence="20">The sequence shown here is derived from an EMBL/GenBank/DDBJ whole genome shotgun (WGS) entry which is preliminary data.</text>
</comment>
<dbReference type="PANTHER" id="PTHR34299:SF1">
    <property type="entry name" value="DIACYLGLYCEROL KINASE"/>
    <property type="match status" value="1"/>
</dbReference>
<comment type="subcellular location">
    <subcellularLocation>
        <location evidence="1">Cell membrane</location>
        <topology evidence="1">Multi-pass membrane protein</topology>
    </subcellularLocation>
</comment>
<keyword evidence="18" id="KW-0479">Metal-binding</keyword>
<evidence type="ECO:0000256" key="10">
    <source>
        <dbReference type="ARBA" id="ARBA00022989"/>
    </source>
</evidence>
<keyword evidence="3" id="KW-1003">Cell membrane</keyword>
<evidence type="ECO:0000256" key="17">
    <source>
        <dbReference type="PIRSR" id="PIRSR600829-3"/>
    </source>
</evidence>
<feature type="binding site" evidence="17">
    <location>
        <begin position="82"/>
        <end position="84"/>
    </location>
    <ligand>
        <name>ATP</name>
        <dbReference type="ChEBI" id="CHEBI:30616"/>
    </ligand>
</feature>
<feature type="binding site" evidence="17">
    <location>
        <begin position="91"/>
        <end position="92"/>
    </location>
    <ligand>
        <name>ATP</name>
        <dbReference type="ChEBI" id="CHEBI:30616"/>
    </ligand>
</feature>
<evidence type="ECO:0000256" key="14">
    <source>
        <dbReference type="ARBA" id="ARBA00023264"/>
    </source>
</evidence>
<accession>A0A840DVL8</accession>
<feature type="transmembrane region" description="Helical" evidence="19">
    <location>
        <begin position="52"/>
        <end position="72"/>
    </location>
</feature>
<dbReference type="CDD" id="cd14265">
    <property type="entry name" value="UDPK_IM_like"/>
    <property type="match status" value="1"/>
</dbReference>
<name>A0A840DVL8_9BACL</name>
<evidence type="ECO:0000256" key="8">
    <source>
        <dbReference type="ARBA" id="ARBA00022777"/>
    </source>
</evidence>
<proteinExistence type="inferred from homology"/>
<evidence type="ECO:0000256" key="19">
    <source>
        <dbReference type="SAM" id="Phobius"/>
    </source>
</evidence>
<comment type="cofactor">
    <cofactor evidence="18">
        <name>Mg(2+)</name>
        <dbReference type="ChEBI" id="CHEBI:18420"/>
    </cofactor>
    <text evidence="18">Mn(2+), Zn(2+), Cd(2+) and Co(2+) support activity to lesser extents.</text>
</comment>
<dbReference type="GO" id="GO:0008654">
    <property type="term" value="P:phospholipid biosynthetic process"/>
    <property type="evidence" value="ECO:0007669"/>
    <property type="project" value="UniProtKB-KW"/>
</dbReference>
<dbReference type="PROSITE" id="PS01069">
    <property type="entry name" value="DAGK_PROKAR"/>
    <property type="match status" value="1"/>
</dbReference>
<sequence>MSKPNMKWKRFLDAWTGIVVAVKEEAHMKIHLLAAFIVVLLAYIFRLSVQEWLVLLVVIALVISLELMNTAVERAVDLVTKEFHPLAKAAKDIAAGAVLVAAVVAGIVGAIIFLPHIVNKW</sequence>
<keyword evidence="12 19" id="KW-0472">Membrane</keyword>
<evidence type="ECO:0000256" key="11">
    <source>
        <dbReference type="ARBA" id="ARBA00023098"/>
    </source>
</evidence>
<evidence type="ECO:0000256" key="9">
    <source>
        <dbReference type="ARBA" id="ARBA00022840"/>
    </source>
</evidence>
<keyword evidence="4" id="KW-0444">Lipid biosynthesis</keyword>